<evidence type="ECO:0000256" key="2">
    <source>
        <dbReference type="ARBA" id="ARBA00022448"/>
    </source>
</evidence>
<dbReference type="Gene3D" id="2.60.40.1120">
    <property type="entry name" value="Carboxypeptidase-like, regulatory domain"/>
    <property type="match status" value="1"/>
</dbReference>
<dbReference type="SUPFAM" id="SSF56935">
    <property type="entry name" value="Porins"/>
    <property type="match status" value="1"/>
</dbReference>
<keyword evidence="12" id="KW-0675">Receptor</keyword>
<name>A0A4Q5M159_9BACT</name>
<evidence type="ECO:0000256" key="5">
    <source>
        <dbReference type="ARBA" id="ARBA00023136"/>
    </source>
</evidence>
<dbReference type="InterPro" id="IPR041700">
    <property type="entry name" value="OMP_b-brl_3"/>
</dbReference>
<dbReference type="OrthoDB" id="905812at2"/>
<keyword evidence="5 7" id="KW-0472">Membrane</keyword>
<reference evidence="12 13" key="1">
    <citation type="submission" date="2019-02" db="EMBL/GenBank/DDBJ databases">
        <title>Bacterial novel species Emticicia sp. 17J42-9 isolated from soil.</title>
        <authorList>
            <person name="Jung H.-Y."/>
        </authorList>
    </citation>
    <scope>NUCLEOTIDE SEQUENCE [LARGE SCALE GENOMIC DNA]</scope>
    <source>
        <strain evidence="12 13">17J42-9</strain>
    </source>
</reference>
<evidence type="ECO:0000256" key="7">
    <source>
        <dbReference type="PROSITE-ProRule" id="PRU01360"/>
    </source>
</evidence>
<dbReference type="InterPro" id="IPR036942">
    <property type="entry name" value="Beta-barrel_TonB_sf"/>
</dbReference>
<dbReference type="Pfam" id="PF14905">
    <property type="entry name" value="OMP_b-brl_3"/>
    <property type="match status" value="1"/>
</dbReference>
<comment type="subcellular location">
    <subcellularLocation>
        <location evidence="1 7">Cell outer membrane</location>
        <topology evidence="1 7">Multi-pass membrane protein</topology>
    </subcellularLocation>
</comment>
<keyword evidence="3 7" id="KW-1134">Transmembrane beta strand</keyword>
<evidence type="ECO:0000313" key="13">
    <source>
        <dbReference type="Proteomes" id="UP000293162"/>
    </source>
</evidence>
<evidence type="ECO:0000313" key="12">
    <source>
        <dbReference type="EMBL" id="RYU95739.1"/>
    </source>
</evidence>
<comment type="caution">
    <text evidence="12">The sequence shown here is derived from an EMBL/GenBank/DDBJ whole genome shotgun (WGS) entry which is preliminary data.</text>
</comment>
<dbReference type="Gene3D" id="2.170.130.10">
    <property type="entry name" value="TonB-dependent receptor, plug domain"/>
    <property type="match status" value="1"/>
</dbReference>
<dbReference type="EMBL" id="SEWF01000012">
    <property type="protein sequence ID" value="RYU95739.1"/>
    <property type="molecule type" value="Genomic_DNA"/>
</dbReference>
<keyword evidence="2 7" id="KW-0813">Transport</keyword>
<keyword evidence="9" id="KW-0732">Signal</keyword>
<dbReference type="AlphaFoldDB" id="A0A4Q5M159"/>
<evidence type="ECO:0000256" key="9">
    <source>
        <dbReference type="SAM" id="SignalP"/>
    </source>
</evidence>
<feature type="compositionally biased region" description="Gly residues" evidence="8">
    <location>
        <begin position="858"/>
        <end position="878"/>
    </location>
</feature>
<keyword evidence="4 7" id="KW-0812">Transmembrane</keyword>
<dbReference type="Pfam" id="PF07715">
    <property type="entry name" value="Plug"/>
    <property type="match status" value="1"/>
</dbReference>
<feature type="signal peptide" evidence="9">
    <location>
        <begin position="1"/>
        <end position="20"/>
    </location>
</feature>
<evidence type="ECO:0000256" key="8">
    <source>
        <dbReference type="SAM" id="MobiDB-lite"/>
    </source>
</evidence>
<feature type="compositionally biased region" description="Low complexity" evidence="8">
    <location>
        <begin position="39"/>
        <end position="55"/>
    </location>
</feature>
<dbReference type="PANTHER" id="PTHR40980:SF4">
    <property type="entry name" value="TONB-DEPENDENT RECEPTOR-LIKE BETA-BARREL DOMAIN-CONTAINING PROTEIN"/>
    <property type="match status" value="1"/>
</dbReference>
<feature type="region of interest" description="Disordered" evidence="8">
    <location>
        <begin position="844"/>
        <end position="878"/>
    </location>
</feature>
<feature type="domain" description="TonB-dependent receptor plug" evidence="10">
    <location>
        <begin position="180"/>
        <end position="262"/>
    </location>
</feature>
<proteinExistence type="inferred from homology"/>
<dbReference type="Pfam" id="PF13715">
    <property type="entry name" value="CarbopepD_reg_2"/>
    <property type="match status" value="1"/>
</dbReference>
<protein>
    <submittedName>
        <fullName evidence="12">TonB-dependent receptor</fullName>
    </submittedName>
</protein>
<gene>
    <name evidence="12" type="ORF">EWM59_10270</name>
</gene>
<feature type="region of interest" description="Disordered" evidence="8">
    <location>
        <begin position="26"/>
        <end position="59"/>
    </location>
</feature>
<accession>A0A4Q5M159</accession>
<evidence type="ECO:0000256" key="6">
    <source>
        <dbReference type="ARBA" id="ARBA00023237"/>
    </source>
</evidence>
<dbReference type="PANTHER" id="PTHR40980">
    <property type="entry name" value="PLUG DOMAIN-CONTAINING PROTEIN"/>
    <property type="match status" value="1"/>
</dbReference>
<feature type="compositionally biased region" description="Basic and acidic residues" evidence="8">
    <location>
        <begin position="848"/>
        <end position="857"/>
    </location>
</feature>
<keyword evidence="13" id="KW-1185">Reference proteome</keyword>
<dbReference type="InterPro" id="IPR037066">
    <property type="entry name" value="Plug_dom_sf"/>
</dbReference>
<organism evidence="12 13">
    <name type="scientific">Emticicia agri</name>
    <dbReference type="NCBI Taxonomy" id="2492393"/>
    <lineage>
        <taxon>Bacteria</taxon>
        <taxon>Pseudomonadati</taxon>
        <taxon>Bacteroidota</taxon>
        <taxon>Cytophagia</taxon>
        <taxon>Cytophagales</taxon>
        <taxon>Leadbetterellaceae</taxon>
        <taxon>Emticicia</taxon>
    </lineage>
</organism>
<dbReference type="Gene3D" id="2.40.170.20">
    <property type="entry name" value="TonB-dependent receptor, beta-barrel domain"/>
    <property type="match status" value="1"/>
</dbReference>
<dbReference type="Proteomes" id="UP000293162">
    <property type="component" value="Unassembled WGS sequence"/>
</dbReference>
<evidence type="ECO:0000256" key="4">
    <source>
        <dbReference type="ARBA" id="ARBA00022692"/>
    </source>
</evidence>
<dbReference type="SUPFAM" id="SSF49464">
    <property type="entry name" value="Carboxypeptidase regulatory domain-like"/>
    <property type="match status" value="1"/>
</dbReference>
<feature type="chain" id="PRO_5020291241" evidence="9">
    <location>
        <begin position="21"/>
        <end position="878"/>
    </location>
</feature>
<feature type="domain" description="Outer membrane protein beta-barrel" evidence="11">
    <location>
        <begin position="416"/>
        <end position="828"/>
    </location>
</feature>
<dbReference type="InterPro" id="IPR008969">
    <property type="entry name" value="CarboxyPept-like_regulatory"/>
</dbReference>
<comment type="similarity">
    <text evidence="7">Belongs to the TonB-dependent receptor family.</text>
</comment>
<dbReference type="InterPro" id="IPR012910">
    <property type="entry name" value="Plug_dom"/>
</dbReference>
<sequence>MKKRILLTVLSLGLLTTTFAQFPGGGGGGGFGGGGRSNGGFQRPNQQQEQQIPQDEIPRGSAKISGKLIDSTTNKPVEFASIAVYDKNNKVVEGSMTDMNGAFTIKNLAKGSYKVVASFIGYKNATVNKVDIANNKSDVNIGNLMIATDTKILNEVTVVGQAALIEDKVDRLVYNAEKDITSRGGTAEDVLRKVPMLTVDMDGNVQMRGSSNIKVLINNKPSSILASNIADAIKQIPSDMIKSVEVITSPSAKYDAEGTAGIINIITKKNTLQGLTGFVNAGAGVRGANAFGNLNLRKKKVGTSLNFGGNSGYNTPSDGSTTRVSSVRGVSTTLAQTDASRVRRLFGNTQLSVDYDINSKNSLSLTGRLGVGNFNTRGTQTSLLTGADNVVLTEFSRYVKQLRSNRSIDFDFNYTRTFKEQGHDFQFLIQHGRNLRNTDFTTDQNNLPFNKSNNDGKNAETTFQADYNLPLKKHIFETGAKYVIRDVTSGYDFFQFNEQANDYVIVPGRTNNFNYEQNVASAYASFTLALPKKWGLKAGVRYENTQITAKFQSSDKPTTIDPYENIVPTVAISKDFPKNHKVRFSYGQRIQRPNLDFLNPFVNYADPLNISYGNPLLRPELSHNFELNYNTYFKANSINVSVFRRLTNNNITSVRSIDEAGVITTTFDNIGKTNFYGANLFVNIQPTKSFRLGGGANFTYNMLNGSIVIPVLQNDNTYKNTVVGIENKGWNSNFNFNASYTFTKGWGAQAFGFFGSRQIQLQGYQGAWRNYNIGIKKDFKNKKGSFNFGLDNPFTKFMTIKSFAKDPTFTSNSVRHMYNRGLRFSINYSFGKMDFNGGGSLFRNKKKVNNDDVKAGESEGGGQGQPQAPAGGGGGRPR</sequence>
<dbReference type="GO" id="GO:0009279">
    <property type="term" value="C:cell outer membrane"/>
    <property type="evidence" value="ECO:0007669"/>
    <property type="project" value="UniProtKB-SubCell"/>
</dbReference>
<feature type="compositionally biased region" description="Gly residues" evidence="8">
    <location>
        <begin position="26"/>
        <end position="38"/>
    </location>
</feature>
<dbReference type="RefSeq" id="WP_130020878.1">
    <property type="nucleotide sequence ID" value="NZ_SEWF01000012.1"/>
</dbReference>
<dbReference type="InterPro" id="IPR039426">
    <property type="entry name" value="TonB-dep_rcpt-like"/>
</dbReference>
<dbReference type="PROSITE" id="PS52016">
    <property type="entry name" value="TONB_DEPENDENT_REC_3"/>
    <property type="match status" value="1"/>
</dbReference>
<evidence type="ECO:0000259" key="11">
    <source>
        <dbReference type="Pfam" id="PF14905"/>
    </source>
</evidence>
<evidence type="ECO:0000256" key="3">
    <source>
        <dbReference type="ARBA" id="ARBA00022452"/>
    </source>
</evidence>
<evidence type="ECO:0000256" key="1">
    <source>
        <dbReference type="ARBA" id="ARBA00004571"/>
    </source>
</evidence>
<evidence type="ECO:0000259" key="10">
    <source>
        <dbReference type="Pfam" id="PF07715"/>
    </source>
</evidence>
<keyword evidence="6 7" id="KW-0998">Cell outer membrane</keyword>